<dbReference type="EMBL" id="JAINUG010000589">
    <property type="protein sequence ID" value="KAJ8366450.1"/>
    <property type="molecule type" value="Genomic_DNA"/>
</dbReference>
<proteinExistence type="predicted"/>
<accession>A0AAD7R7K8</accession>
<keyword evidence="3" id="KW-1185">Reference proteome</keyword>
<feature type="coiled-coil region" evidence="1">
    <location>
        <begin position="1"/>
        <end position="35"/>
    </location>
</feature>
<dbReference type="Proteomes" id="UP001221898">
    <property type="component" value="Unassembled WGS sequence"/>
</dbReference>
<evidence type="ECO:0000256" key="1">
    <source>
        <dbReference type="SAM" id="Coils"/>
    </source>
</evidence>
<organism evidence="2 3">
    <name type="scientific">Aldrovandia affinis</name>
    <dbReference type="NCBI Taxonomy" id="143900"/>
    <lineage>
        <taxon>Eukaryota</taxon>
        <taxon>Metazoa</taxon>
        <taxon>Chordata</taxon>
        <taxon>Craniata</taxon>
        <taxon>Vertebrata</taxon>
        <taxon>Euteleostomi</taxon>
        <taxon>Actinopterygii</taxon>
        <taxon>Neopterygii</taxon>
        <taxon>Teleostei</taxon>
        <taxon>Notacanthiformes</taxon>
        <taxon>Halosauridae</taxon>
        <taxon>Aldrovandia</taxon>
    </lineage>
</organism>
<name>A0AAD7R7K8_9TELE</name>
<dbReference type="AlphaFoldDB" id="A0AAD7R7K8"/>
<sequence>MERERETSESLEQKVLQYREEVTSLQERLDAITKEFDMSVEDLSETLLQIK</sequence>
<feature type="non-terminal residue" evidence="2">
    <location>
        <position position="1"/>
    </location>
</feature>
<evidence type="ECO:0000313" key="2">
    <source>
        <dbReference type="EMBL" id="KAJ8366450.1"/>
    </source>
</evidence>
<comment type="caution">
    <text evidence="2">The sequence shown here is derived from an EMBL/GenBank/DDBJ whole genome shotgun (WGS) entry which is preliminary data.</text>
</comment>
<reference evidence="2" key="1">
    <citation type="journal article" date="2023" name="Science">
        <title>Genome structures resolve the early diversification of teleost fishes.</title>
        <authorList>
            <person name="Parey E."/>
            <person name="Louis A."/>
            <person name="Montfort J."/>
            <person name="Bouchez O."/>
            <person name="Roques C."/>
            <person name="Iampietro C."/>
            <person name="Lluch J."/>
            <person name="Castinel A."/>
            <person name="Donnadieu C."/>
            <person name="Desvignes T."/>
            <person name="Floi Bucao C."/>
            <person name="Jouanno E."/>
            <person name="Wen M."/>
            <person name="Mejri S."/>
            <person name="Dirks R."/>
            <person name="Jansen H."/>
            <person name="Henkel C."/>
            <person name="Chen W.J."/>
            <person name="Zahm M."/>
            <person name="Cabau C."/>
            <person name="Klopp C."/>
            <person name="Thompson A.W."/>
            <person name="Robinson-Rechavi M."/>
            <person name="Braasch I."/>
            <person name="Lecointre G."/>
            <person name="Bobe J."/>
            <person name="Postlethwait J.H."/>
            <person name="Berthelot C."/>
            <person name="Roest Crollius H."/>
            <person name="Guiguen Y."/>
        </authorList>
    </citation>
    <scope>NUCLEOTIDE SEQUENCE</scope>
    <source>
        <strain evidence="2">NC1722</strain>
    </source>
</reference>
<evidence type="ECO:0000313" key="3">
    <source>
        <dbReference type="Proteomes" id="UP001221898"/>
    </source>
</evidence>
<gene>
    <name evidence="2" type="ORF">AAFF_G00353690</name>
</gene>
<keyword evidence="1" id="KW-0175">Coiled coil</keyword>
<protein>
    <submittedName>
        <fullName evidence="2">Uncharacterized protein</fullName>
    </submittedName>
</protein>